<dbReference type="NCBIfam" id="NF004064">
    <property type="entry name" value="PRK05578.1"/>
    <property type="match status" value="1"/>
</dbReference>
<dbReference type="Pfam" id="PF00383">
    <property type="entry name" value="dCMP_cyt_deam_1"/>
    <property type="match status" value="1"/>
</dbReference>
<evidence type="ECO:0000256" key="6">
    <source>
        <dbReference type="ARBA" id="ARBA00022801"/>
    </source>
</evidence>
<evidence type="ECO:0000256" key="8">
    <source>
        <dbReference type="ARBA" id="ARBA00032005"/>
    </source>
</evidence>
<dbReference type="GO" id="GO:0008270">
    <property type="term" value="F:zinc ion binding"/>
    <property type="evidence" value="ECO:0007669"/>
    <property type="project" value="InterPro"/>
</dbReference>
<dbReference type="AlphaFoldDB" id="A0AAD4MZ51"/>
<dbReference type="PROSITE" id="PS00903">
    <property type="entry name" value="CYT_DCMP_DEAMINASES_1"/>
    <property type="match status" value="1"/>
</dbReference>
<evidence type="ECO:0000256" key="13">
    <source>
        <dbReference type="SAM" id="Phobius"/>
    </source>
</evidence>
<evidence type="ECO:0000256" key="2">
    <source>
        <dbReference type="ARBA" id="ARBA00003949"/>
    </source>
</evidence>
<dbReference type="Proteomes" id="UP001201812">
    <property type="component" value="Unassembled WGS sequence"/>
</dbReference>
<comment type="function">
    <text evidence="2">This enzyme scavenges exogenous and endogenous cytidine and 2'-deoxycytidine for UMP synthesis.</text>
</comment>
<feature type="transmembrane region" description="Helical" evidence="13">
    <location>
        <begin position="45"/>
        <end position="67"/>
    </location>
</feature>
<comment type="catalytic activity">
    <reaction evidence="9">
        <text>cytidine + H2O + H(+) = uridine + NH4(+)</text>
        <dbReference type="Rhea" id="RHEA:16069"/>
        <dbReference type="ChEBI" id="CHEBI:15377"/>
        <dbReference type="ChEBI" id="CHEBI:15378"/>
        <dbReference type="ChEBI" id="CHEBI:16704"/>
        <dbReference type="ChEBI" id="CHEBI:17562"/>
        <dbReference type="ChEBI" id="CHEBI:28938"/>
        <dbReference type="EC" id="3.5.4.5"/>
    </reaction>
</comment>
<evidence type="ECO:0000259" key="14">
    <source>
        <dbReference type="PROSITE" id="PS51747"/>
    </source>
</evidence>
<feature type="transmembrane region" description="Helical" evidence="13">
    <location>
        <begin position="6"/>
        <end position="24"/>
    </location>
</feature>
<evidence type="ECO:0000256" key="10">
    <source>
        <dbReference type="PIRSR" id="PIRSR606262-1"/>
    </source>
</evidence>
<evidence type="ECO:0000256" key="12">
    <source>
        <dbReference type="PIRSR" id="PIRSR606262-3"/>
    </source>
</evidence>
<dbReference type="InterPro" id="IPR002125">
    <property type="entry name" value="CMP_dCMP_dom"/>
</dbReference>
<feature type="transmembrane region" description="Helical" evidence="13">
    <location>
        <begin position="142"/>
        <end position="161"/>
    </location>
</feature>
<dbReference type="PANTHER" id="PTHR11644">
    <property type="entry name" value="CYTIDINE DEAMINASE"/>
    <property type="match status" value="1"/>
</dbReference>
<feature type="domain" description="CMP/dCMP-type deaminase" evidence="14">
    <location>
        <begin position="245"/>
        <end position="371"/>
    </location>
</feature>
<evidence type="ECO:0000256" key="5">
    <source>
        <dbReference type="ARBA" id="ARBA00022723"/>
    </source>
</evidence>
<proteinExistence type="inferred from homology"/>
<dbReference type="CDD" id="cd01283">
    <property type="entry name" value="cytidine_deaminase"/>
    <property type="match status" value="1"/>
</dbReference>
<dbReference type="GO" id="GO:0072527">
    <property type="term" value="P:pyrimidine-containing compound metabolic process"/>
    <property type="evidence" value="ECO:0007669"/>
    <property type="project" value="UniProtKB-ARBA"/>
</dbReference>
<feature type="transmembrane region" description="Helical" evidence="13">
    <location>
        <begin position="100"/>
        <end position="121"/>
    </location>
</feature>
<feature type="transmembrane region" description="Helical" evidence="13">
    <location>
        <begin position="167"/>
        <end position="189"/>
    </location>
</feature>
<feature type="binding site" evidence="12">
    <location>
        <position position="297"/>
    </location>
    <ligand>
        <name>Zn(2+)</name>
        <dbReference type="ChEBI" id="CHEBI:29105"/>
        <note>catalytic</note>
    </ligand>
</feature>
<evidence type="ECO:0000256" key="11">
    <source>
        <dbReference type="PIRSR" id="PIRSR606262-2"/>
    </source>
</evidence>
<keyword evidence="5 12" id="KW-0479">Metal-binding</keyword>
<gene>
    <name evidence="15" type="ORF">DdX_10204</name>
</gene>
<dbReference type="NCBIfam" id="TIGR01354">
    <property type="entry name" value="cyt_deam_tetra"/>
    <property type="match status" value="1"/>
</dbReference>
<keyword evidence="6" id="KW-0378">Hydrolase</keyword>
<keyword evidence="13" id="KW-0472">Membrane</keyword>
<dbReference type="SUPFAM" id="SSF53927">
    <property type="entry name" value="Cytidine deaminase-like"/>
    <property type="match status" value="1"/>
</dbReference>
<dbReference type="Gene3D" id="3.40.140.10">
    <property type="entry name" value="Cytidine Deaminase, domain 2"/>
    <property type="match status" value="1"/>
</dbReference>
<dbReference type="EC" id="3.5.4.5" evidence="4"/>
<accession>A0AAD4MZ51</accession>
<feature type="binding site" evidence="12">
    <location>
        <position position="333"/>
    </location>
    <ligand>
        <name>Zn(2+)</name>
        <dbReference type="ChEBI" id="CHEBI:29105"/>
        <note>catalytic</note>
    </ligand>
</feature>
<evidence type="ECO:0000256" key="9">
    <source>
        <dbReference type="ARBA" id="ARBA00049558"/>
    </source>
</evidence>
<dbReference type="InterPro" id="IPR016193">
    <property type="entry name" value="Cytidine_deaminase-like"/>
</dbReference>
<evidence type="ECO:0000256" key="4">
    <source>
        <dbReference type="ARBA" id="ARBA00012783"/>
    </source>
</evidence>
<keyword evidence="16" id="KW-1185">Reference proteome</keyword>
<comment type="similarity">
    <text evidence="3">Belongs to the cytidine and deoxycytidylate deaminase family.</text>
</comment>
<reference evidence="15" key="1">
    <citation type="submission" date="2022-01" db="EMBL/GenBank/DDBJ databases">
        <title>Genome Sequence Resource for Two Populations of Ditylenchus destructor, the Migratory Endoparasitic Phytonematode.</title>
        <authorList>
            <person name="Zhang H."/>
            <person name="Lin R."/>
            <person name="Xie B."/>
        </authorList>
    </citation>
    <scope>NUCLEOTIDE SEQUENCE</scope>
    <source>
        <strain evidence="15">BazhouSP</strain>
    </source>
</reference>
<dbReference type="SUPFAM" id="SSF81321">
    <property type="entry name" value="Family A G protein-coupled receptor-like"/>
    <property type="match status" value="1"/>
</dbReference>
<dbReference type="InterPro" id="IPR019425">
    <property type="entry name" value="7TM_GPCR_serpentine_rcpt_Srt"/>
</dbReference>
<evidence type="ECO:0000256" key="7">
    <source>
        <dbReference type="ARBA" id="ARBA00022833"/>
    </source>
</evidence>
<dbReference type="GO" id="GO:0004126">
    <property type="term" value="F:cytidine deaminase activity"/>
    <property type="evidence" value="ECO:0007669"/>
    <property type="project" value="UniProtKB-EC"/>
</dbReference>
<dbReference type="Pfam" id="PF10321">
    <property type="entry name" value="7TM_GPCR_Srt"/>
    <property type="match status" value="1"/>
</dbReference>
<keyword evidence="7 12" id="KW-0862">Zinc</keyword>
<dbReference type="GO" id="GO:0042802">
    <property type="term" value="F:identical protein binding"/>
    <property type="evidence" value="ECO:0007669"/>
    <property type="project" value="UniProtKB-ARBA"/>
</dbReference>
<name>A0AAD4MZ51_9BILA</name>
<protein>
    <recommendedName>
        <fullName evidence="4">cytidine deaminase</fullName>
        <ecNumber evidence="4">3.5.4.5</ecNumber>
    </recommendedName>
    <alternativeName>
        <fullName evidence="8">Cytidine aminohydrolase</fullName>
    </alternativeName>
</protein>
<dbReference type="GO" id="GO:0055086">
    <property type="term" value="P:nucleobase-containing small molecule metabolic process"/>
    <property type="evidence" value="ECO:0007669"/>
    <property type="project" value="UniProtKB-ARBA"/>
</dbReference>
<organism evidence="15 16">
    <name type="scientific">Ditylenchus destructor</name>
    <dbReference type="NCBI Taxonomy" id="166010"/>
    <lineage>
        <taxon>Eukaryota</taxon>
        <taxon>Metazoa</taxon>
        <taxon>Ecdysozoa</taxon>
        <taxon>Nematoda</taxon>
        <taxon>Chromadorea</taxon>
        <taxon>Rhabditida</taxon>
        <taxon>Tylenchina</taxon>
        <taxon>Tylenchomorpha</taxon>
        <taxon>Sphaerularioidea</taxon>
        <taxon>Anguinidae</taxon>
        <taxon>Anguininae</taxon>
        <taxon>Ditylenchus</taxon>
    </lineage>
</organism>
<comment type="caution">
    <text evidence="15">The sequence shown here is derived from an EMBL/GenBank/DDBJ whole genome shotgun (WGS) entry which is preliminary data.</text>
</comment>
<dbReference type="PANTHER" id="PTHR11644:SF2">
    <property type="entry name" value="CYTIDINE DEAMINASE"/>
    <property type="match status" value="1"/>
</dbReference>
<sequence>MLKILAAPAFWCGCCVTGLILLVNRAVDLIDGRYAHALFGGSKTYVWLLIPICMLLYISFFTTPFMYNAIYDGGFLSPYAGVPEIEVDFSEYDNPLVGNFNYFVAVMYPLMYLVLCVIIWYKTKGGQGKVSLTQKQIVAQSVIVSTLLAIVSAAYIVMQYIETPRFFIVAIQFMWMASHGASVFTYIFVNKSMRKEACKMVKGWLRCGILPLTNEVTNLDSQQKSLTLPQKPQPHDISRETPMSITEDQLIQEAVAASENSYSPYSRFPVGAAVLTEDGTVFRGANVENASYGGTICAERSAIVSAVSAGHRKFKSIAIVTELDEPCTPCGICRQFIVEFGDVRVIMFSPSTGKRMVSTAYELLPRTFTPAHMDQHGKYKGQQ</sequence>
<feature type="binding site" evidence="12">
    <location>
        <position position="330"/>
    </location>
    <ligand>
        <name>Zn(2+)</name>
        <dbReference type="ChEBI" id="CHEBI:29105"/>
        <note>catalytic</note>
    </ligand>
</feature>
<dbReference type="FunFam" id="3.40.140.10:FF:000008">
    <property type="entry name" value="Cytidine deaminase"/>
    <property type="match status" value="1"/>
</dbReference>
<evidence type="ECO:0000313" key="16">
    <source>
        <dbReference type="Proteomes" id="UP001201812"/>
    </source>
</evidence>
<evidence type="ECO:0000256" key="3">
    <source>
        <dbReference type="ARBA" id="ARBA00006576"/>
    </source>
</evidence>
<dbReference type="PROSITE" id="PS51747">
    <property type="entry name" value="CYT_DCMP_DEAMINASES_2"/>
    <property type="match status" value="1"/>
</dbReference>
<comment type="cofactor">
    <cofactor evidence="1 12">
        <name>Zn(2+)</name>
        <dbReference type="ChEBI" id="CHEBI:29105"/>
    </cofactor>
</comment>
<feature type="active site" description="Proton donor" evidence="10">
    <location>
        <position position="299"/>
    </location>
</feature>
<feature type="binding site" evidence="11">
    <location>
        <begin position="286"/>
        <end position="292"/>
    </location>
    <ligand>
        <name>substrate</name>
    </ligand>
</feature>
<evidence type="ECO:0000313" key="15">
    <source>
        <dbReference type="EMBL" id="KAI1711326.1"/>
    </source>
</evidence>
<evidence type="ECO:0000256" key="1">
    <source>
        <dbReference type="ARBA" id="ARBA00001947"/>
    </source>
</evidence>
<dbReference type="InterPro" id="IPR050202">
    <property type="entry name" value="Cyt/Deoxycyt_deaminase"/>
</dbReference>
<dbReference type="InterPro" id="IPR006262">
    <property type="entry name" value="Cyt_deam_tetra"/>
</dbReference>
<dbReference type="EMBL" id="JAKKPZ010000022">
    <property type="protein sequence ID" value="KAI1711326.1"/>
    <property type="molecule type" value="Genomic_DNA"/>
</dbReference>
<keyword evidence="13" id="KW-1133">Transmembrane helix</keyword>
<dbReference type="GO" id="GO:0005829">
    <property type="term" value="C:cytosol"/>
    <property type="evidence" value="ECO:0007669"/>
    <property type="project" value="TreeGrafter"/>
</dbReference>
<keyword evidence="13" id="KW-0812">Transmembrane</keyword>
<dbReference type="InterPro" id="IPR016192">
    <property type="entry name" value="APOBEC/CMP_deaminase_Zn-bd"/>
</dbReference>